<dbReference type="AlphaFoldDB" id="A2SG16"/>
<dbReference type="GO" id="GO:0006777">
    <property type="term" value="P:Mo-molybdopterin cofactor biosynthetic process"/>
    <property type="evidence" value="ECO:0007669"/>
    <property type="project" value="InterPro"/>
</dbReference>
<dbReference type="HOGENOM" id="CLU_068199_1_0_4"/>
<dbReference type="SUPFAM" id="SSF52540">
    <property type="entry name" value="P-loop containing nucleoside triphosphate hydrolases"/>
    <property type="match status" value="1"/>
</dbReference>
<reference evidence="3 4" key="1">
    <citation type="journal article" date="2007" name="J. Bacteriol.">
        <title>Whole-genome analysis of the methyl tert-butyl ether-degrading beta-proteobacterium Methylibium petroleiphilum PM1.</title>
        <authorList>
            <person name="Kane S.R."/>
            <person name="Chakicherla A.Y."/>
            <person name="Chain P.S.G."/>
            <person name="Schmidt R."/>
            <person name="Shin M.W."/>
            <person name="Legler T.C."/>
            <person name="Scow K.M."/>
            <person name="Larimer F.W."/>
            <person name="Lucas S.M."/>
            <person name="Richardson P.M."/>
            <person name="Hristova K.R."/>
        </authorList>
    </citation>
    <scope>NUCLEOTIDE SEQUENCE [LARGE SCALE GENOMIC DNA]</scope>
    <source>
        <strain evidence="4">ATCC BAA-1232 / LMG 22953 / PM1</strain>
    </source>
</reference>
<evidence type="ECO:0000256" key="1">
    <source>
        <dbReference type="SAM" id="MobiDB-lite"/>
    </source>
</evidence>
<dbReference type="PANTHER" id="PTHR40072:SF1">
    <property type="entry name" value="MOLYBDOPTERIN-GUANINE DINUCLEOTIDE BIOSYNTHESIS ADAPTER PROTEIN"/>
    <property type="match status" value="1"/>
</dbReference>
<name>A2SG16_METPP</name>
<proteinExistence type="predicted"/>
<dbReference type="Pfam" id="PF03205">
    <property type="entry name" value="MobB"/>
    <property type="match status" value="1"/>
</dbReference>
<dbReference type="InterPro" id="IPR004435">
    <property type="entry name" value="MobB_dom"/>
</dbReference>
<evidence type="ECO:0000259" key="2">
    <source>
        <dbReference type="Pfam" id="PF03205"/>
    </source>
</evidence>
<gene>
    <name evidence="3" type="ordered locus">Mpe_A1543</name>
</gene>
<feature type="compositionally biased region" description="Basic and acidic residues" evidence="1">
    <location>
        <begin position="191"/>
        <end position="207"/>
    </location>
</feature>
<evidence type="ECO:0000313" key="4">
    <source>
        <dbReference type="Proteomes" id="UP000000366"/>
    </source>
</evidence>
<dbReference type="InterPro" id="IPR052539">
    <property type="entry name" value="MGD_biosynthesis_adapter"/>
</dbReference>
<dbReference type="PANTHER" id="PTHR40072">
    <property type="entry name" value="MOLYBDOPTERIN-GUANINE DINUCLEOTIDE BIOSYNTHESIS ADAPTER PROTEIN-RELATED"/>
    <property type="match status" value="1"/>
</dbReference>
<evidence type="ECO:0000313" key="3">
    <source>
        <dbReference type="EMBL" id="ABM94505.1"/>
    </source>
</evidence>
<sequence>MKVVGFCGYSGSGKTTLVEQLVARLRLAGHRVSVVKHAHHDFDIDQPGKDSHRHRAAGAYEVVIASNRRLAKIREYDLEADPNPHQLIAELSDADWVLVEGFKHADLLKIEIWRAETGQRVQYPHDPFVVAIATDSPEALPSPTQLPVLDLNDADAVTAFLIRQAARHDYRSPYDDADNEAAYVAPSADVEPDRRAGAAARRHDGTG</sequence>
<dbReference type="Gene3D" id="3.40.50.300">
    <property type="entry name" value="P-loop containing nucleotide triphosphate hydrolases"/>
    <property type="match status" value="1"/>
</dbReference>
<feature type="domain" description="Molybdopterin-guanine dinucleotide biosynthesis protein B (MobB)" evidence="2">
    <location>
        <begin position="3"/>
        <end position="135"/>
    </location>
</feature>
<feature type="region of interest" description="Disordered" evidence="1">
    <location>
        <begin position="172"/>
        <end position="207"/>
    </location>
</feature>
<dbReference type="InterPro" id="IPR027417">
    <property type="entry name" value="P-loop_NTPase"/>
</dbReference>
<keyword evidence="4" id="KW-1185">Reference proteome</keyword>
<dbReference type="GO" id="GO:0005525">
    <property type="term" value="F:GTP binding"/>
    <property type="evidence" value="ECO:0007669"/>
    <property type="project" value="InterPro"/>
</dbReference>
<dbReference type="EMBL" id="CP000555">
    <property type="protein sequence ID" value="ABM94505.1"/>
    <property type="molecule type" value="Genomic_DNA"/>
</dbReference>
<dbReference type="Proteomes" id="UP000000366">
    <property type="component" value="Chromosome"/>
</dbReference>
<dbReference type="CDD" id="cd03116">
    <property type="entry name" value="MobB"/>
    <property type="match status" value="1"/>
</dbReference>
<accession>A2SG16</accession>
<dbReference type="NCBIfam" id="TIGR00176">
    <property type="entry name" value="mobB"/>
    <property type="match status" value="1"/>
</dbReference>
<organism evidence="3 4">
    <name type="scientific">Methylibium petroleiphilum (strain ATCC BAA-1232 / LMG 22953 / PM1)</name>
    <dbReference type="NCBI Taxonomy" id="420662"/>
    <lineage>
        <taxon>Bacteria</taxon>
        <taxon>Pseudomonadati</taxon>
        <taxon>Pseudomonadota</taxon>
        <taxon>Betaproteobacteria</taxon>
        <taxon>Burkholderiales</taxon>
        <taxon>Sphaerotilaceae</taxon>
        <taxon>Methylibium</taxon>
    </lineage>
</organism>
<dbReference type="RefSeq" id="WP_011829142.1">
    <property type="nucleotide sequence ID" value="NC_008825.1"/>
</dbReference>
<dbReference type="eggNOG" id="COG1763">
    <property type="taxonomic scope" value="Bacteria"/>
</dbReference>
<dbReference type="KEGG" id="mpt:Mpe_A1543"/>
<dbReference type="STRING" id="420662.Mpe_A1543"/>
<protein>
    <submittedName>
        <fullName evidence="3">Putative molybdopterin-guanine dinucleotide biosynthesis protein</fullName>
    </submittedName>
</protein>